<dbReference type="AlphaFoldDB" id="A0A166HP48"/>
<dbReference type="EMBL" id="KV417567">
    <property type="protein sequence ID" value="KZP19076.1"/>
    <property type="molecule type" value="Genomic_DNA"/>
</dbReference>
<gene>
    <name evidence="2" type="ORF">FIBSPDRAFT_893070</name>
</gene>
<feature type="compositionally biased region" description="Basic and acidic residues" evidence="1">
    <location>
        <begin position="7"/>
        <end position="20"/>
    </location>
</feature>
<evidence type="ECO:0000313" key="3">
    <source>
        <dbReference type="Proteomes" id="UP000076532"/>
    </source>
</evidence>
<accession>A0A166HP48</accession>
<proteinExistence type="predicted"/>
<organism evidence="2 3">
    <name type="scientific">Athelia psychrophila</name>
    <dbReference type="NCBI Taxonomy" id="1759441"/>
    <lineage>
        <taxon>Eukaryota</taxon>
        <taxon>Fungi</taxon>
        <taxon>Dikarya</taxon>
        <taxon>Basidiomycota</taxon>
        <taxon>Agaricomycotina</taxon>
        <taxon>Agaricomycetes</taxon>
        <taxon>Agaricomycetidae</taxon>
        <taxon>Atheliales</taxon>
        <taxon>Atheliaceae</taxon>
        <taxon>Athelia</taxon>
    </lineage>
</organism>
<protein>
    <submittedName>
        <fullName evidence="2">Uncharacterized protein</fullName>
    </submittedName>
</protein>
<feature type="region of interest" description="Disordered" evidence="1">
    <location>
        <begin position="44"/>
        <end position="68"/>
    </location>
</feature>
<keyword evidence="3" id="KW-1185">Reference proteome</keyword>
<dbReference type="Proteomes" id="UP000076532">
    <property type="component" value="Unassembled WGS sequence"/>
</dbReference>
<feature type="region of interest" description="Disordered" evidence="1">
    <location>
        <begin position="1"/>
        <end position="23"/>
    </location>
</feature>
<name>A0A166HP48_9AGAM</name>
<evidence type="ECO:0000256" key="1">
    <source>
        <dbReference type="SAM" id="MobiDB-lite"/>
    </source>
</evidence>
<evidence type="ECO:0000313" key="2">
    <source>
        <dbReference type="EMBL" id="KZP19076.1"/>
    </source>
</evidence>
<feature type="compositionally biased region" description="Low complexity" evidence="1">
    <location>
        <begin position="44"/>
        <end position="56"/>
    </location>
</feature>
<sequence>MSNLRGAAEREERAQQEHGQAEQVLEEPLLEELLQTRVVCSRTTAGSAAGAAARTPTTRRPRAPGRPTRYCCRRTVKRLEQLSLADLRQLQAQAEPLLPVALAPLPLAEAPQHVVLDAQRPRVVRLHPLPERPEHLALRPHGRAVGRASVLEEAQLELVRQVLRLEQQRVAEERARHLDVLPELEAEEHAHAPEARLVRQLVAPLAGALPALLHVLALVLPARPARLPLGHRSPTRYAYPLPCVATVGTYIGDAVTAEDRRFNTRKTRPLSPPRAYACRDSSFYPFESNY</sequence>
<reference evidence="2 3" key="1">
    <citation type="journal article" date="2016" name="Mol. Biol. Evol.">
        <title>Comparative Genomics of Early-Diverging Mushroom-Forming Fungi Provides Insights into the Origins of Lignocellulose Decay Capabilities.</title>
        <authorList>
            <person name="Nagy L.G."/>
            <person name="Riley R."/>
            <person name="Tritt A."/>
            <person name="Adam C."/>
            <person name="Daum C."/>
            <person name="Floudas D."/>
            <person name="Sun H."/>
            <person name="Yadav J.S."/>
            <person name="Pangilinan J."/>
            <person name="Larsson K.H."/>
            <person name="Matsuura K."/>
            <person name="Barry K."/>
            <person name="Labutti K."/>
            <person name="Kuo R."/>
            <person name="Ohm R.A."/>
            <person name="Bhattacharya S.S."/>
            <person name="Shirouzu T."/>
            <person name="Yoshinaga Y."/>
            <person name="Martin F.M."/>
            <person name="Grigoriev I.V."/>
            <person name="Hibbett D.S."/>
        </authorList>
    </citation>
    <scope>NUCLEOTIDE SEQUENCE [LARGE SCALE GENOMIC DNA]</scope>
    <source>
        <strain evidence="2 3">CBS 109695</strain>
    </source>
</reference>